<keyword evidence="2" id="KW-1185">Reference proteome</keyword>
<gene>
    <name evidence="1" type="ORF">F8568_023570</name>
</gene>
<protein>
    <recommendedName>
        <fullName evidence="3">CHAT domain-containing protein</fullName>
    </recommendedName>
</protein>
<sequence length="977" mass="103690">MHPALTRLARTWPWLPVLVGPGWPSLRARLRDGITAIATTGDEAARADHYERLLAVLLEHPAVAEALGSAPSDFHGDVPGRLLALVDDTAEASRLLDTVTGLLGHGANGQKIIDTALAAGVAAALQTGAEIFSGEAPFSERRSVLNGLVPPLVSWSDPLPWLADHLDDATWVADVWQIGAPSWPRLRLVVGGETDAELAALLSLGTGIASVMHDSPSAEPAGIPRWSWPLRLAFPGGPDALLAAARSRADHVTLVDTSGPWKRVSLLIVTDDDPAHASIEATAVIKLLGPPDIVPSRKARDLRIRHHAALAAVVHPGPSVQRWLEALLDGLSRDLPLDVALGDSAASCGAPPPVIAADPDHADGTRIRPVLPLEVLSQTEEARIGRALRGTGEAAPGSALAAMAAELRAAAHRERRRPSRFLRADVVERDGTTPAGRIEPDADLHLRVRIAADPDAPPGEEPFPADRLPPGRTHRLTVHAAELEPPAGREPRTASGEIDLPGAGDSGSAILRLRTRPTSEPMRIAVTVLHRFRFLQSGTLTVRAGTADPPVFQTDAVLRARTEDLDLTPPHDVAVLLDGDGDRATSLLLAAHAGRHVKVHEPDNLAGALDVLLDGLCVLTQESYRPGGYADLRFAELIIELARRGRALGKILFPRRAQRTSQAVQELWDARSVSVLSARPGAFLPLELVYGRPLATEPGRRLRLCPHAPSFADLPDCAACPEHEEPAVVCPFGFWGASKVIERHAPRGFGDPGYIVGASPDLDRSACALDPICAAASDRADHNDARAWITAVETSSLGEAGAARLATGWADLYDLIQETRAGHDRFGVIFLVPHTDVTRDGVGVLSLDEDDRRELTDGMEFLFADDGEPEPVVFVLGCATAGGATLFSDTSAMLLADGAPGVVATLVPIRGRDGVPAGVHLLKELRKAAARPGGAPLGEALLHARRRRLADGDISVLALVGFGDTDWHLRTSGHQPM</sequence>
<proteinExistence type="predicted"/>
<organism evidence="1 2">
    <name type="scientific">Actinomadura physcomitrii</name>
    <dbReference type="NCBI Taxonomy" id="2650748"/>
    <lineage>
        <taxon>Bacteria</taxon>
        <taxon>Bacillati</taxon>
        <taxon>Actinomycetota</taxon>
        <taxon>Actinomycetes</taxon>
        <taxon>Streptosporangiales</taxon>
        <taxon>Thermomonosporaceae</taxon>
        <taxon>Actinomadura</taxon>
    </lineage>
</organism>
<comment type="caution">
    <text evidence="1">The sequence shown here is derived from an EMBL/GenBank/DDBJ whole genome shotgun (WGS) entry which is preliminary data.</text>
</comment>
<dbReference type="RefSeq" id="WP_151595840.1">
    <property type="nucleotide sequence ID" value="NZ_WBMS02000018.1"/>
</dbReference>
<accession>A0A6I4MC70</accession>
<dbReference type="Proteomes" id="UP000462055">
    <property type="component" value="Unassembled WGS sequence"/>
</dbReference>
<dbReference type="AlphaFoldDB" id="A0A6I4MC70"/>
<reference evidence="1" key="1">
    <citation type="submission" date="2019-12" db="EMBL/GenBank/DDBJ databases">
        <title>Actinomadura physcomitrii sp. nov., a novel actinomycete isolated from moss [Physcomitrium sphaericum (Ludw) Fuernr].</title>
        <authorList>
            <person name="Zhuang X."/>
        </authorList>
    </citation>
    <scope>NUCLEOTIDE SEQUENCE [LARGE SCALE GENOMIC DNA]</scope>
    <source>
        <strain evidence="1">LD22</strain>
    </source>
</reference>
<name>A0A6I4MC70_9ACTN</name>
<evidence type="ECO:0000313" key="2">
    <source>
        <dbReference type="Proteomes" id="UP000462055"/>
    </source>
</evidence>
<evidence type="ECO:0000313" key="1">
    <source>
        <dbReference type="EMBL" id="MWA03303.1"/>
    </source>
</evidence>
<evidence type="ECO:0008006" key="3">
    <source>
        <dbReference type="Google" id="ProtNLM"/>
    </source>
</evidence>
<dbReference type="EMBL" id="WBMS02000018">
    <property type="protein sequence ID" value="MWA03303.1"/>
    <property type="molecule type" value="Genomic_DNA"/>
</dbReference>